<accession>A0A919PA92</accession>
<reference evidence="1" key="1">
    <citation type="submission" date="2021-01" db="EMBL/GenBank/DDBJ databases">
        <title>Whole genome shotgun sequence of Cellulomonas pakistanensis NBRC 110800.</title>
        <authorList>
            <person name="Komaki H."/>
            <person name="Tamura T."/>
        </authorList>
    </citation>
    <scope>NUCLEOTIDE SEQUENCE</scope>
    <source>
        <strain evidence="1">NBRC 110800</strain>
    </source>
</reference>
<dbReference type="Gene3D" id="3.40.50.1860">
    <property type="match status" value="1"/>
</dbReference>
<dbReference type="Proteomes" id="UP000642125">
    <property type="component" value="Unassembled WGS sequence"/>
</dbReference>
<comment type="caution">
    <text evidence="1">The sequence shown here is derived from an EMBL/GenBank/DDBJ whole genome shotgun (WGS) entry which is preliminary data.</text>
</comment>
<dbReference type="InterPro" id="IPR001920">
    <property type="entry name" value="Asp/Glu_race"/>
</dbReference>
<dbReference type="Pfam" id="PF01177">
    <property type="entry name" value="Asp_Glu_race"/>
    <property type="match status" value="1"/>
</dbReference>
<dbReference type="InterPro" id="IPR015942">
    <property type="entry name" value="Asp/Glu/hydantoin_racemase"/>
</dbReference>
<keyword evidence="2" id="KW-1185">Reference proteome</keyword>
<evidence type="ECO:0000313" key="2">
    <source>
        <dbReference type="Proteomes" id="UP000642125"/>
    </source>
</evidence>
<dbReference type="EMBL" id="BONO01000007">
    <property type="protein sequence ID" value="GIG35870.1"/>
    <property type="molecule type" value="Genomic_DNA"/>
</dbReference>
<gene>
    <name evidence="1" type="ORF">Cpa01nite_12510</name>
</gene>
<evidence type="ECO:0008006" key="3">
    <source>
        <dbReference type="Google" id="ProtNLM"/>
    </source>
</evidence>
<evidence type="ECO:0000313" key="1">
    <source>
        <dbReference type="EMBL" id="GIG35870.1"/>
    </source>
</evidence>
<sequence length="237" mass="22769">MDRGVTAAPGGTAGLLHTVPALAARFDADLDAAAPGVRRVHVVDGWLLATAVAAGVTPEVEAAVLAHVRHLADAGADAVLVTCSSIGEAAEAAGARVAVPVLRVDAAMAGEAVRLAAAPGARGRVAVLATLASTLGPTGRLVERAALDAGADVAVDARVVEGAAAVRDAGDGDRADDLVARAVAQAAADADAVVLAQASMAGAAARAHASVPVLTSPPGGVAALAGALVRGADGGPR</sequence>
<protein>
    <recommendedName>
        <fullName evidence="3">Asp/Glu/hydantoin racemase</fullName>
    </recommendedName>
</protein>
<dbReference type="GO" id="GO:0047661">
    <property type="term" value="F:amino-acid racemase activity"/>
    <property type="evidence" value="ECO:0007669"/>
    <property type="project" value="InterPro"/>
</dbReference>
<name>A0A919PA92_9CELL</name>
<organism evidence="1 2">
    <name type="scientific">Cellulomonas pakistanensis</name>
    <dbReference type="NCBI Taxonomy" id="992287"/>
    <lineage>
        <taxon>Bacteria</taxon>
        <taxon>Bacillati</taxon>
        <taxon>Actinomycetota</taxon>
        <taxon>Actinomycetes</taxon>
        <taxon>Micrococcales</taxon>
        <taxon>Cellulomonadaceae</taxon>
        <taxon>Cellulomonas</taxon>
    </lineage>
</organism>
<dbReference type="AlphaFoldDB" id="A0A919PA92"/>
<proteinExistence type="predicted"/>